<keyword evidence="1" id="KW-0812">Transmembrane</keyword>
<evidence type="ECO:0008006" key="4">
    <source>
        <dbReference type="Google" id="ProtNLM"/>
    </source>
</evidence>
<dbReference type="Proteomes" id="UP001501444">
    <property type="component" value="Unassembled WGS sequence"/>
</dbReference>
<evidence type="ECO:0000313" key="2">
    <source>
        <dbReference type="EMBL" id="GAA2347088.1"/>
    </source>
</evidence>
<keyword evidence="1" id="KW-0472">Membrane</keyword>
<comment type="caution">
    <text evidence="2">The sequence shown here is derived from an EMBL/GenBank/DDBJ whole genome shotgun (WGS) entry which is preliminary data.</text>
</comment>
<gene>
    <name evidence="2" type="ORF">GCM10010170_034370</name>
</gene>
<organism evidence="2 3">
    <name type="scientific">Dactylosporangium salmoneum</name>
    <dbReference type="NCBI Taxonomy" id="53361"/>
    <lineage>
        <taxon>Bacteria</taxon>
        <taxon>Bacillati</taxon>
        <taxon>Actinomycetota</taxon>
        <taxon>Actinomycetes</taxon>
        <taxon>Micromonosporales</taxon>
        <taxon>Micromonosporaceae</taxon>
        <taxon>Dactylosporangium</taxon>
    </lineage>
</organism>
<dbReference type="RefSeq" id="WP_344613387.1">
    <property type="nucleotide sequence ID" value="NZ_BAAARV010000025.1"/>
</dbReference>
<protein>
    <recommendedName>
        <fullName evidence="4">Sugar ABC transporter permease</fullName>
    </recommendedName>
</protein>
<name>A0ABN3G9K9_9ACTN</name>
<dbReference type="EMBL" id="BAAARV010000025">
    <property type="protein sequence ID" value="GAA2347088.1"/>
    <property type="molecule type" value="Genomic_DNA"/>
</dbReference>
<keyword evidence="1" id="KW-1133">Transmembrane helix</keyword>
<evidence type="ECO:0000313" key="3">
    <source>
        <dbReference type="Proteomes" id="UP001501444"/>
    </source>
</evidence>
<feature type="transmembrane region" description="Helical" evidence="1">
    <location>
        <begin position="20"/>
        <end position="39"/>
    </location>
</feature>
<keyword evidence="3" id="KW-1185">Reference proteome</keyword>
<reference evidence="2 3" key="1">
    <citation type="journal article" date="2019" name="Int. J. Syst. Evol. Microbiol.">
        <title>The Global Catalogue of Microorganisms (GCM) 10K type strain sequencing project: providing services to taxonomists for standard genome sequencing and annotation.</title>
        <authorList>
            <consortium name="The Broad Institute Genomics Platform"/>
            <consortium name="The Broad Institute Genome Sequencing Center for Infectious Disease"/>
            <person name="Wu L."/>
            <person name="Ma J."/>
        </authorList>
    </citation>
    <scope>NUCLEOTIDE SEQUENCE [LARGE SCALE GENOMIC DNA]</scope>
    <source>
        <strain evidence="2 3">JCM 3272</strain>
    </source>
</reference>
<sequence>MTDVTTTRRQQQKIATFKWVPYALLALPALFAFAFWLGAS</sequence>
<proteinExistence type="predicted"/>
<accession>A0ABN3G9K9</accession>
<evidence type="ECO:0000256" key="1">
    <source>
        <dbReference type="SAM" id="Phobius"/>
    </source>
</evidence>